<proteinExistence type="predicted"/>
<sequence length="362" mass="41137">MVLLHKLKAASDQLFNASKADDTVGVNKVSLDTLDEAHRKPVVKAILNILSTELAESTYCQIVDGLPLAVVYDEAYCDSLLDAKHPAYQHESLCPGVVGEARDLYSEFAPALLQFEISASLSQLARPSRITNRCYQVLSRYQAASPGSQLFNTLLVEITALSIHQIAVRLFNLDTSRHKADNVASWTPPKENESWWRFNPDGPLPTLFCHSWYTDYEEYPEGVADMVGFWAENRILGGVILFDRATPDSDAVYIHPDWKDVTYRICKLLDAQKQDLLDFLQSESPQCARSLPIRPNGLNLVRVDPEESIALTKVYRNIWERKPPPEYAGDERSGDVYDPLNFPTMSDQYDARSRWRTRFDRY</sequence>
<gene>
    <name evidence="1" type="ORF">JX265_009610</name>
</gene>
<dbReference type="EMBL" id="JAFIMR010000029">
    <property type="protein sequence ID" value="KAI1861643.1"/>
    <property type="molecule type" value="Genomic_DNA"/>
</dbReference>
<protein>
    <submittedName>
        <fullName evidence="1">Uncharacterized protein</fullName>
    </submittedName>
</protein>
<dbReference type="AlphaFoldDB" id="A0A9Q0ALK5"/>
<reference evidence="1" key="1">
    <citation type="submission" date="2021-03" db="EMBL/GenBank/DDBJ databases">
        <title>Revisited historic fungal species revealed as producer of novel bioactive compounds through whole genome sequencing and comparative genomics.</title>
        <authorList>
            <person name="Vignolle G.A."/>
            <person name="Hochenegger N."/>
            <person name="Mach R.L."/>
            <person name="Mach-Aigner A.R."/>
            <person name="Javad Rahimi M."/>
            <person name="Salim K.A."/>
            <person name="Chan C.M."/>
            <person name="Lim L.B.L."/>
            <person name="Cai F."/>
            <person name="Druzhinina I.S."/>
            <person name="U'Ren J.M."/>
            <person name="Derntl C."/>
        </authorList>
    </citation>
    <scope>NUCLEOTIDE SEQUENCE</scope>
    <source>
        <strain evidence="1">TUCIM 5799</strain>
    </source>
</reference>
<dbReference type="Proteomes" id="UP000829685">
    <property type="component" value="Unassembled WGS sequence"/>
</dbReference>
<accession>A0A9Q0ALK5</accession>
<name>A0A9Q0ALK5_9PEZI</name>
<comment type="caution">
    <text evidence="1">The sequence shown here is derived from an EMBL/GenBank/DDBJ whole genome shotgun (WGS) entry which is preliminary data.</text>
</comment>
<keyword evidence="2" id="KW-1185">Reference proteome</keyword>
<evidence type="ECO:0000313" key="2">
    <source>
        <dbReference type="Proteomes" id="UP000829685"/>
    </source>
</evidence>
<organism evidence="1 2">
    <name type="scientific">Neoarthrinium moseri</name>
    <dbReference type="NCBI Taxonomy" id="1658444"/>
    <lineage>
        <taxon>Eukaryota</taxon>
        <taxon>Fungi</taxon>
        <taxon>Dikarya</taxon>
        <taxon>Ascomycota</taxon>
        <taxon>Pezizomycotina</taxon>
        <taxon>Sordariomycetes</taxon>
        <taxon>Xylariomycetidae</taxon>
        <taxon>Amphisphaeriales</taxon>
        <taxon>Apiosporaceae</taxon>
        <taxon>Neoarthrinium</taxon>
    </lineage>
</organism>
<evidence type="ECO:0000313" key="1">
    <source>
        <dbReference type="EMBL" id="KAI1861643.1"/>
    </source>
</evidence>